<feature type="binding site" evidence="1">
    <location>
        <position position="353"/>
    </location>
    <ligand>
        <name>Mn(2+)</name>
        <dbReference type="ChEBI" id="CHEBI:29035"/>
        <label>2</label>
    </ligand>
</feature>
<name>A0A1G9CEH2_9BACL</name>
<keyword evidence="1" id="KW-0464">Manganese</keyword>
<dbReference type="Proteomes" id="UP000199008">
    <property type="component" value="Unassembled WGS sequence"/>
</dbReference>
<organism evidence="3 4">
    <name type="scientific">Lacicoccus qingdaonensis</name>
    <dbReference type="NCBI Taxonomy" id="576118"/>
    <lineage>
        <taxon>Bacteria</taxon>
        <taxon>Bacillati</taxon>
        <taxon>Bacillota</taxon>
        <taxon>Bacilli</taxon>
        <taxon>Bacillales</taxon>
        <taxon>Salinicoccaceae</taxon>
        <taxon>Lacicoccus</taxon>
    </lineage>
</organism>
<keyword evidence="1" id="KW-0479">Metal-binding</keyword>
<dbReference type="AlphaFoldDB" id="A0A1G9CEH2"/>
<sequence>MTEIEFVTKHRRHLHENPELSMNESETTSYIIEIIESLGIDYTQPLPTGVVAYLKGNSNTTLGFRADIDALPIHEENDVDYKSKNEGVMHACGHDGHTAALLLFLKRCKRLKDDGALPHNCHFIFQPSEETMAGAKQLIDNWTDSQAIDAIFGIHIMPDEKTGLALFRDNEITASATEYRFYVNGLSAHVANKHNGKSAVESLMFITREITQIQQFHLDGLNRNIIHIGQMNAGEAINTVPSNGYLEGTIRTYEENDLSIIKNHMEKIKTGAMNLYDCEIELTYNEGYPPVKNTPALQNVVYDSVQSAGMKAVIKDKPYLFGEDFSFYDEIAPTYFIFVGAQDEEQGFTSSLHTSTFNFDESVLVKVADYYENILKNYSN</sequence>
<gene>
    <name evidence="3" type="ORF">SAMN05216216_10439</name>
</gene>
<comment type="cofactor">
    <cofactor evidence="1">
        <name>Mn(2+)</name>
        <dbReference type="ChEBI" id="CHEBI:29035"/>
    </cofactor>
    <text evidence="1">The Mn(2+) ion enhances activity.</text>
</comment>
<accession>A0A1G9CEH2</accession>
<feature type="binding site" evidence="1">
    <location>
        <position position="155"/>
    </location>
    <ligand>
        <name>Mn(2+)</name>
        <dbReference type="ChEBI" id="CHEBI:29035"/>
        <label>2</label>
    </ligand>
</feature>
<protein>
    <submittedName>
        <fullName evidence="3">Amidohydrolase</fullName>
    </submittedName>
</protein>
<dbReference type="PANTHER" id="PTHR11014:SF63">
    <property type="entry name" value="METALLOPEPTIDASE, PUTATIVE (AFU_ORTHOLOGUE AFUA_6G09600)-RELATED"/>
    <property type="match status" value="1"/>
</dbReference>
<feature type="binding site" evidence="1">
    <location>
        <position position="130"/>
    </location>
    <ligand>
        <name>Mn(2+)</name>
        <dbReference type="ChEBI" id="CHEBI:29035"/>
        <label>2</label>
    </ligand>
</feature>
<dbReference type="Gene3D" id="3.30.70.360">
    <property type="match status" value="1"/>
</dbReference>
<dbReference type="GO" id="GO:0016787">
    <property type="term" value="F:hydrolase activity"/>
    <property type="evidence" value="ECO:0007669"/>
    <property type="project" value="UniProtKB-KW"/>
</dbReference>
<evidence type="ECO:0000259" key="2">
    <source>
        <dbReference type="Pfam" id="PF07687"/>
    </source>
</evidence>
<evidence type="ECO:0000256" key="1">
    <source>
        <dbReference type="PIRSR" id="PIRSR005962-1"/>
    </source>
</evidence>
<feature type="binding site" evidence="1">
    <location>
        <position position="94"/>
    </location>
    <ligand>
        <name>Mn(2+)</name>
        <dbReference type="ChEBI" id="CHEBI:29035"/>
        <label>2</label>
    </ligand>
</feature>
<dbReference type="Pfam" id="PF07687">
    <property type="entry name" value="M20_dimer"/>
    <property type="match status" value="1"/>
</dbReference>
<proteinExistence type="predicted"/>
<dbReference type="InterPro" id="IPR036264">
    <property type="entry name" value="Bact_exopeptidase_dim_dom"/>
</dbReference>
<dbReference type="Gene3D" id="3.40.630.10">
    <property type="entry name" value="Zn peptidases"/>
    <property type="match status" value="1"/>
</dbReference>
<dbReference type="OrthoDB" id="2985724at2"/>
<keyword evidence="4" id="KW-1185">Reference proteome</keyword>
<dbReference type="InterPro" id="IPR017439">
    <property type="entry name" value="Amidohydrolase"/>
</dbReference>
<dbReference type="NCBIfam" id="TIGR01891">
    <property type="entry name" value="amidohydrolases"/>
    <property type="match status" value="1"/>
</dbReference>
<dbReference type="GO" id="GO:0046872">
    <property type="term" value="F:metal ion binding"/>
    <property type="evidence" value="ECO:0007669"/>
    <property type="project" value="UniProtKB-KW"/>
</dbReference>
<dbReference type="InterPro" id="IPR002933">
    <property type="entry name" value="Peptidase_M20"/>
</dbReference>
<evidence type="ECO:0000313" key="4">
    <source>
        <dbReference type="Proteomes" id="UP000199008"/>
    </source>
</evidence>
<dbReference type="SUPFAM" id="SSF55031">
    <property type="entry name" value="Bacterial exopeptidase dimerisation domain"/>
    <property type="match status" value="1"/>
</dbReference>
<dbReference type="PIRSF" id="PIRSF005962">
    <property type="entry name" value="Pept_M20D_amidohydro"/>
    <property type="match status" value="1"/>
</dbReference>
<evidence type="ECO:0000313" key="3">
    <source>
        <dbReference type="EMBL" id="SDK50050.1"/>
    </source>
</evidence>
<feature type="binding site" evidence="1">
    <location>
        <position position="92"/>
    </location>
    <ligand>
        <name>Mn(2+)</name>
        <dbReference type="ChEBI" id="CHEBI:29035"/>
        <label>2</label>
    </ligand>
</feature>
<dbReference type="SUPFAM" id="SSF53187">
    <property type="entry name" value="Zn-dependent exopeptidases"/>
    <property type="match status" value="1"/>
</dbReference>
<dbReference type="EMBL" id="FNFY01000004">
    <property type="protein sequence ID" value="SDK50050.1"/>
    <property type="molecule type" value="Genomic_DNA"/>
</dbReference>
<dbReference type="InterPro" id="IPR011650">
    <property type="entry name" value="Peptidase_M20_dimer"/>
</dbReference>
<dbReference type="PANTHER" id="PTHR11014">
    <property type="entry name" value="PEPTIDASE M20 FAMILY MEMBER"/>
    <property type="match status" value="1"/>
</dbReference>
<keyword evidence="3" id="KW-0378">Hydrolase</keyword>
<dbReference type="Pfam" id="PF01546">
    <property type="entry name" value="Peptidase_M20"/>
    <property type="match status" value="1"/>
</dbReference>
<feature type="domain" description="Peptidase M20 dimerisation" evidence="2">
    <location>
        <begin position="177"/>
        <end position="268"/>
    </location>
</feature>
<reference evidence="4" key="1">
    <citation type="submission" date="2016-10" db="EMBL/GenBank/DDBJ databases">
        <authorList>
            <person name="Varghese N."/>
            <person name="Submissions S."/>
        </authorList>
    </citation>
    <scope>NUCLEOTIDE SEQUENCE [LARGE SCALE GENOMIC DNA]</scope>
    <source>
        <strain evidence="4">CGMCC 1.8895</strain>
    </source>
</reference>
<dbReference type="RefSeq" id="WP_092984776.1">
    <property type="nucleotide sequence ID" value="NZ_FNFY01000004.1"/>
</dbReference>
<dbReference type="STRING" id="576118.SAMN05216216_10439"/>